<evidence type="ECO:0000313" key="3">
    <source>
        <dbReference type="Proteomes" id="UP000602284"/>
    </source>
</evidence>
<dbReference type="RefSeq" id="WP_201635042.1">
    <property type="nucleotide sequence ID" value="NZ_JAEQNB010000003.1"/>
</dbReference>
<feature type="transmembrane region" description="Helical" evidence="1">
    <location>
        <begin position="38"/>
        <end position="58"/>
    </location>
</feature>
<keyword evidence="1" id="KW-1133">Transmembrane helix</keyword>
<keyword evidence="1" id="KW-0472">Membrane</keyword>
<protein>
    <submittedName>
        <fullName evidence="2">Uncharacterized protein</fullName>
    </submittedName>
</protein>
<evidence type="ECO:0000313" key="2">
    <source>
        <dbReference type="EMBL" id="MBL0387240.1"/>
    </source>
</evidence>
<keyword evidence="3" id="KW-1185">Reference proteome</keyword>
<reference evidence="2 3" key="1">
    <citation type="submission" date="2021-01" db="EMBL/GenBank/DDBJ databases">
        <title>Tumebacillus sp. strain ITR2 16S ribosomal RNA gene Genome sequencing and assembly.</title>
        <authorList>
            <person name="Kang M."/>
        </authorList>
    </citation>
    <scope>NUCLEOTIDE SEQUENCE [LARGE SCALE GENOMIC DNA]</scope>
    <source>
        <strain evidence="2 3">ITR2</strain>
    </source>
</reference>
<name>A0ABS1JAH6_9BACL</name>
<sequence>MDEKNLPNWLLMAIVVGLGELSYYLWKHYGMLWTTKSSMAVTGVAAAGFLVIYFSRLVKSKNSKK</sequence>
<evidence type="ECO:0000256" key="1">
    <source>
        <dbReference type="SAM" id="Phobius"/>
    </source>
</evidence>
<feature type="transmembrane region" description="Helical" evidence="1">
    <location>
        <begin position="9"/>
        <end position="26"/>
    </location>
</feature>
<keyword evidence="1" id="KW-0812">Transmembrane</keyword>
<proteinExistence type="predicted"/>
<dbReference type="Proteomes" id="UP000602284">
    <property type="component" value="Unassembled WGS sequence"/>
</dbReference>
<accession>A0ABS1JAH6</accession>
<organism evidence="2 3">
    <name type="scientific">Tumebacillus amylolyticus</name>
    <dbReference type="NCBI Taxonomy" id="2801339"/>
    <lineage>
        <taxon>Bacteria</taxon>
        <taxon>Bacillati</taxon>
        <taxon>Bacillota</taxon>
        <taxon>Bacilli</taxon>
        <taxon>Bacillales</taxon>
        <taxon>Alicyclobacillaceae</taxon>
        <taxon>Tumebacillus</taxon>
    </lineage>
</organism>
<dbReference type="EMBL" id="JAEQNB010000003">
    <property type="protein sequence ID" value="MBL0387240.1"/>
    <property type="molecule type" value="Genomic_DNA"/>
</dbReference>
<comment type="caution">
    <text evidence="2">The sequence shown here is derived from an EMBL/GenBank/DDBJ whole genome shotgun (WGS) entry which is preliminary data.</text>
</comment>
<gene>
    <name evidence="2" type="ORF">JJB07_11320</name>
</gene>